<dbReference type="AlphaFoldDB" id="A0A1S4A5S4"/>
<protein>
    <submittedName>
        <fullName evidence="1">Uncharacterized protein</fullName>
    </submittedName>
</protein>
<dbReference type="PaxDb" id="4097-A0A1S4A5S4"/>
<proteinExistence type="predicted"/>
<accession>A0A1S4A5S4</accession>
<sequence length="197" mass="21929">MTSLKRTFSYMGLQSENLDPLVQRFLETKKLFTEECEMVFSPTDGSHATKILENVRSLGYEGFVRNPGDYVAEIVLEFYTNINKSERTSKIGDPGMISFNGEGISVHPAQGLSMSMVSPPPIVFSERGEVSTAFPMSYTSHPFSEMSPFHDLTTIGSPSNFFNEGLSNPSRCPEFGEINSELQFFQHNGTKTSHTNS</sequence>
<evidence type="ECO:0000313" key="1">
    <source>
        <dbReference type="RefSeq" id="XP_016472003.1"/>
    </source>
</evidence>
<organism evidence="1">
    <name type="scientific">Nicotiana tabacum</name>
    <name type="common">Common tobacco</name>
    <dbReference type="NCBI Taxonomy" id="4097"/>
    <lineage>
        <taxon>Eukaryota</taxon>
        <taxon>Viridiplantae</taxon>
        <taxon>Streptophyta</taxon>
        <taxon>Embryophyta</taxon>
        <taxon>Tracheophyta</taxon>
        <taxon>Spermatophyta</taxon>
        <taxon>Magnoliopsida</taxon>
        <taxon>eudicotyledons</taxon>
        <taxon>Gunneridae</taxon>
        <taxon>Pentapetalae</taxon>
        <taxon>asterids</taxon>
        <taxon>lamiids</taxon>
        <taxon>Solanales</taxon>
        <taxon>Solanaceae</taxon>
        <taxon>Nicotianoideae</taxon>
        <taxon>Nicotianeae</taxon>
        <taxon>Nicotiana</taxon>
    </lineage>
</organism>
<reference evidence="1" key="1">
    <citation type="submission" date="2025-08" db="UniProtKB">
        <authorList>
            <consortium name="RefSeq"/>
        </authorList>
    </citation>
    <scope>IDENTIFICATION</scope>
</reference>
<gene>
    <name evidence="1" type="primary">LOC107794063</name>
</gene>
<dbReference type="RefSeq" id="XP_016472003.1">
    <property type="nucleotide sequence ID" value="XM_016616517.1"/>
</dbReference>
<name>A0A1S4A5S4_TOBAC</name>
<dbReference type="KEGG" id="nta:107794063"/>
<dbReference type="OrthoDB" id="10388448at2759"/>